<organism evidence="1 2">
    <name type="scientific">Pyronema omphalodes (strain CBS 100304)</name>
    <name type="common">Pyronema confluens</name>
    <dbReference type="NCBI Taxonomy" id="1076935"/>
    <lineage>
        <taxon>Eukaryota</taxon>
        <taxon>Fungi</taxon>
        <taxon>Dikarya</taxon>
        <taxon>Ascomycota</taxon>
        <taxon>Pezizomycotina</taxon>
        <taxon>Pezizomycetes</taxon>
        <taxon>Pezizales</taxon>
        <taxon>Pyronemataceae</taxon>
        <taxon>Pyronema</taxon>
    </lineage>
</organism>
<reference evidence="1 2" key="1">
    <citation type="journal article" date="2013" name="PLoS Genet.">
        <title>The genome and development-dependent transcriptomes of Pyronema confluens: a window into fungal evolution.</title>
        <authorList>
            <person name="Traeger S."/>
            <person name="Altegoer F."/>
            <person name="Freitag M."/>
            <person name="Gabaldon T."/>
            <person name="Kempken F."/>
            <person name="Kumar A."/>
            <person name="Marcet-Houben M."/>
            <person name="Poggeler S."/>
            <person name="Stajich J.E."/>
            <person name="Nowrousian M."/>
        </authorList>
    </citation>
    <scope>NUCLEOTIDE SEQUENCE [LARGE SCALE GENOMIC DNA]</scope>
    <source>
        <strain evidence="2">CBS 100304</strain>
        <tissue evidence="1">Vegetative mycelium</tissue>
    </source>
</reference>
<proteinExistence type="predicted"/>
<protein>
    <submittedName>
        <fullName evidence="1">Uncharacterized protein</fullName>
    </submittedName>
</protein>
<accession>U4L283</accession>
<dbReference type="Proteomes" id="UP000018144">
    <property type="component" value="Unassembled WGS sequence"/>
</dbReference>
<sequence length="46" mass="5282">MSPSKNNTKVEGWSCNFSISISVMHDKAFFQPVRLLLGRLFVRRAL</sequence>
<dbReference type="EMBL" id="HF935496">
    <property type="protein sequence ID" value="CCX09771.1"/>
    <property type="molecule type" value="Genomic_DNA"/>
</dbReference>
<evidence type="ECO:0000313" key="2">
    <source>
        <dbReference type="Proteomes" id="UP000018144"/>
    </source>
</evidence>
<gene>
    <name evidence="1" type="ORF">PCON_09364</name>
</gene>
<dbReference type="AlphaFoldDB" id="U4L283"/>
<keyword evidence="2" id="KW-1185">Reference proteome</keyword>
<evidence type="ECO:0000313" key="1">
    <source>
        <dbReference type="EMBL" id="CCX09771.1"/>
    </source>
</evidence>
<name>U4L283_PYROM</name>